<dbReference type="Pfam" id="PF00015">
    <property type="entry name" value="MCPsignal"/>
    <property type="match status" value="1"/>
</dbReference>
<dbReference type="GO" id="GO:0007165">
    <property type="term" value="P:signal transduction"/>
    <property type="evidence" value="ECO:0007669"/>
    <property type="project" value="UniProtKB-KW"/>
</dbReference>
<evidence type="ECO:0000313" key="13">
    <source>
        <dbReference type="EMBL" id="SMF71882.1"/>
    </source>
</evidence>
<dbReference type="Pfam" id="PF02743">
    <property type="entry name" value="dCache_1"/>
    <property type="match status" value="1"/>
</dbReference>
<dbReference type="PANTHER" id="PTHR32089">
    <property type="entry name" value="METHYL-ACCEPTING CHEMOTAXIS PROTEIN MCPB"/>
    <property type="match status" value="1"/>
</dbReference>
<evidence type="ECO:0000256" key="6">
    <source>
        <dbReference type="ARBA" id="ARBA00023136"/>
    </source>
</evidence>
<dbReference type="GO" id="GO:0006935">
    <property type="term" value="P:chemotaxis"/>
    <property type="evidence" value="ECO:0007669"/>
    <property type="project" value="UniProtKB-KW"/>
</dbReference>
<keyword evidence="5 10" id="KW-1133">Transmembrane helix</keyword>
<feature type="transmembrane region" description="Helical" evidence="10">
    <location>
        <begin position="335"/>
        <end position="358"/>
    </location>
</feature>
<dbReference type="Proteomes" id="UP000192917">
    <property type="component" value="Unassembled WGS sequence"/>
</dbReference>
<keyword evidence="6 10" id="KW-0472">Membrane</keyword>
<feature type="domain" description="Methyl-accepting transducer" evidence="11">
    <location>
        <begin position="446"/>
        <end position="682"/>
    </location>
</feature>
<dbReference type="PANTHER" id="PTHR32089:SF112">
    <property type="entry name" value="LYSOZYME-LIKE PROTEIN-RELATED"/>
    <property type="match status" value="1"/>
</dbReference>
<protein>
    <submittedName>
        <fullName evidence="13">Methyl-accepting chemotaxis protein</fullName>
    </submittedName>
</protein>
<evidence type="ECO:0000256" key="3">
    <source>
        <dbReference type="ARBA" id="ARBA00022500"/>
    </source>
</evidence>
<dbReference type="InterPro" id="IPR003660">
    <property type="entry name" value="HAMP_dom"/>
</dbReference>
<evidence type="ECO:0000256" key="2">
    <source>
        <dbReference type="ARBA" id="ARBA00022475"/>
    </source>
</evidence>
<dbReference type="SMART" id="SM00304">
    <property type="entry name" value="HAMP"/>
    <property type="match status" value="1"/>
</dbReference>
<name>A0A1Y6CT25_9PROT</name>
<evidence type="ECO:0000256" key="8">
    <source>
        <dbReference type="ARBA" id="ARBA00029447"/>
    </source>
</evidence>
<keyword evidence="2" id="KW-1003">Cell membrane</keyword>
<evidence type="ECO:0000313" key="14">
    <source>
        <dbReference type="Proteomes" id="UP000192917"/>
    </source>
</evidence>
<evidence type="ECO:0000256" key="5">
    <source>
        <dbReference type="ARBA" id="ARBA00022989"/>
    </source>
</evidence>
<evidence type="ECO:0000259" key="12">
    <source>
        <dbReference type="PROSITE" id="PS50885"/>
    </source>
</evidence>
<keyword evidence="14" id="KW-1185">Reference proteome</keyword>
<sequence>MKAIKSLSLAFKLPALFILLSTAAAVLVSAVLTQQAEQSLLAGAEHEERLLVEARAGRIESYLTSIAEDLELVAAAPYTAETIAAFSEAWAALGEDPTTELQRIYVDDNPHPAGEKDKLLDAAPDTLYGRTHALRHVWYRRLQQTRGYYDVFLFDTKGDLLYTVFKERDFATNLLSGKWRETGLGAVYRAALAAPGLQFADFAAYAPSNGVPAAFVARQVTDGAGQVVGVLAFQMPIDRLNAVAGEKTGLGETGEVVLVGPDRLLRNDRRFAKASTILSERDGGTAAGRALAGESGTQFEGGRLEAFTPLDVFGKHWAAIERKDSAEIMTPVDHMLRVAAVTVLVGALAIGLLGWLTARGIVRPIRRIETAMRLLADGAYETEVPERGRADELGSMAAAVEVFKANGLERRRLESEQAAAAETAERDRRATLDKLADDFERSVLGVVQAVTASAGQVQSSAQGMSSAAEQASSEAEAVTLAAGETSGNVQTVASATEELHASVREIAGQTAGSRQIAEQAVREVGDSLVQVEGLSASTRQIGGIVQLITEIAEQTNLLALNATIEAARAGEAGKGFAVVASEVKSLADQTRRATEEIVGQIGTVQSQASAVSGTMGSIGKVIGRVNEAITAIASAAEQQNAAAGEIARNIAEAAQGTDRVNQSIGGVSQAAGATGQAARDLLEVAGELGRRSADLQQEVGSFLRQVRAG</sequence>
<gene>
    <name evidence="13" type="ORF">SAMN05428998_13072</name>
</gene>
<feature type="domain" description="HAMP" evidence="12">
    <location>
        <begin position="359"/>
        <end position="412"/>
    </location>
</feature>
<dbReference type="PROSITE" id="PS50111">
    <property type="entry name" value="CHEMOTAXIS_TRANSDUC_2"/>
    <property type="match status" value="1"/>
</dbReference>
<comment type="similarity">
    <text evidence="8">Belongs to the methyl-accepting chemotaxis (MCP) protein family.</text>
</comment>
<keyword evidence="3" id="KW-0145">Chemotaxis</keyword>
<dbReference type="AlphaFoldDB" id="A0A1Y6CT25"/>
<dbReference type="Pfam" id="PF00672">
    <property type="entry name" value="HAMP"/>
    <property type="match status" value="1"/>
</dbReference>
<dbReference type="InterPro" id="IPR033479">
    <property type="entry name" value="dCache_1"/>
</dbReference>
<evidence type="ECO:0000259" key="11">
    <source>
        <dbReference type="PROSITE" id="PS50111"/>
    </source>
</evidence>
<dbReference type="InterPro" id="IPR004089">
    <property type="entry name" value="MCPsignal_dom"/>
</dbReference>
<dbReference type="Gene3D" id="1.10.287.950">
    <property type="entry name" value="Methyl-accepting chemotaxis protein"/>
    <property type="match status" value="1"/>
</dbReference>
<keyword evidence="7 9" id="KW-0807">Transducer</keyword>
<dbReference type="SUPFAM" id="SSF158472">
    <property type="entry name" value="HAMP domain-like"/>
    <property type="match status" value="1"/>
</dbReference>
<dbReference type="CDD" id="cd06225">
    <property type="entry name" value="HAMP"/>
    <property type="match status" value="1"/>
</dbReference>
<evidence type="ECO:0000256" key="7">
    <source>
        <dbReference type="ARBA" id="ARBA00023224"/>
    </source>
</evidence>
<dbReference type="SUPFAM" id="SSF58104">
    <property type="entry name" value="Methyl-accepting chemotaxis protein (MCP) signaling domain"/>
    <property type="match status" value="1"/>
</dbReference>
<evidence type="ECO:0000256" key="1">
    <source>
        <dbReference type="ARBA" id="ARBA00004651"/>
    </source>
</evidence>
<dbReference type="GO" id="GO:0005886">
    <property type="term" value="C:plasma membrane"/>
    <property type="evidence" value="ECO:0007669"/>
    <property type="project" value="UniProtKB-SubCell"/>
</dbReference>
<accession>A0A1Y6CT25</accession>
<organism evidence="13 14">
    <name type="scientific">Tistlia consotensis USBA 355</name>
    <dbReference type="NCBI Taxonomy" id="560819"/>
    <lineage>
        <taxon>Bacteria</taxon>
        <taxon>Pseudomonadati</taxon>
        <taxon>Pseudomonadota</taxon>
        <taxon>Alphaproteobacteria</taxon>
        <taxon>Rhodospirillales</taxon>
        <taxon>Rhodovibrionaceae</taxon>
        <taxon>Tistlia</taxon>
    </lineage>
</organism>
<keyword evidence="4 10" id="KW-0812">Transmembrane</keyword>
<dbReference type="SMART" id="SM00283">
    <property type="entry name" value="MA"/>
    <property type="match status" value="1"/>
</dbReference>
<evidence type="ECO:0000256" key="9">
    <source>
        <dbReference type="PROSITE-ProRule" id="PRU00284"/>
    </source>
</evidence>
<reference evidence="13 14" key="1">
    <citation type="submission" date="2017-04" db="EMBL/GenBank/DDBJ databases">
        <authorList>
            <person name="Afonso C.L."/>
            <person name="Miller P.J."/>
            <person name="Scott M.A."/>
            <person name="Spackman E."/>
            <person name="Goraichik I."/>
            <person name="Dimitrov K.M."/>
            <person name="Suarez D.L."/>
            <person name="Swayne D.E."/>
        </authorList>
    </citation>
    <scope>NUCLEOTIDE SEQUENCE [LARGE SCALE GENOMIC DNA]</scope>
    <source>
        <strain evidence="13 14">USBA 355</strain>
    </source>
</reference>
<dbReference type="Gene3D" id="6.10.340.10">
    <property type="match status" value="1"/>
</dbReference>
<dbReference type="STRING" id="560819.SAMN05428998_13072"/>
<dbReference type="PROSITE" id="PS50885">
    <property type="entry name" value="HAMP"/>
    <property type="match status" value="1"/>
</dbReference>
<comment type="subcellular location">
    <subcellularLocation>
        <location evidence="1">Cell membrane</location>
        <topology evidence="1">Multi-pass membrane protein</topology>
    </subcellularLocation>
</comment>
<dbReference type="RefSeq" id="WP_085125641.1">
    <property type="nucleotide sequence ID" value="NZ_FWZX01000030.1"/>
</dbReference>
<proteinExistence type="inferred from homology"/>
<evidence type="ECO:0000256" key="4">
    <source>
        <dbReference type="ARBA" id="ARBA00022692"/>
    </source>
</evidence>
<evidence type="ECO:0000256" key="10">
    <source>
        <dbReference type="SAM" id="Phobius"/>
    </source>
</evidence>
<dbReference type="EMBL" id="FWZX01000030">
    <property type="protein sequence ID" value="SMF71882.1"/>
    <property type="molecule type" value="Genomic_DNA"/>
</dbReference>